<evidence type="ECO:0000259" key="1">
    <source>
        <dbReference type="Pfam" id="PF03235"/>
    </source>
</evidence>
<evidence type="ECO:0000313" key="2">
    <source>
        <dbReference type="EMBL" id="GJJ42916.1"/>
    </source>
</evidence>
<evidence type="ECO:0000313" key="3">
    <source>
        <dbReference type="Proteomes" id="UP001205910"/>
    </source>
</evidence>
<dbReference type="Pfam" id="PF03235">
    <property type="entry name" value="GmrSD_N"/>
    <property type="match status" value="1"/>
</dbReference>
<name>A0ABD0BJM5_CORUL</name>
<dbReference type="Proteomes" id="UP001205910">
    <property type="component" value="Unassembled WGS sequence"/>
</dbReference>
<dbReference type="PANTHER" id="PTHR37292:SF2">
    <property type="entry name" value="DUF262 DOMAIN-CONTAINING PROTEIN"/>
    <property type="match status" value="1"/>
</dbReference>
<comment type="caution">
    <text evidence="2">The sequence shown here is derived from an EMBL/GenBank/DDBJ whole genome shotgun (WGS) entry which is preliminary data.</text>
</comment>
<organism evidence="2 3">
    <name type="scientific">Corynebacterium ulcerans</name>
    <dbReference type="NCBI Taxonomy" id="65058"/>
    <lineage>
        <taxon>Bacteria</taxon>
        <taxon>Bacillati</taxon>
        <taxon>Actinomycetota</taxon>
        <taxon>Actinomycetes</taxon>
        <taxon>Mycobacteriales</taxon>
        <taxon>Corynebacteriaceae</taxon>
        <taxon>Corynebacterium</taxon>
    </lineage>
</organism>
<dbReference type="EMBL" id="BQFK01000002">
    <property type="protein sequence ID" value="GJJ42916.1"/>
    <property type="molecule type" value="Genomic_DNA"/>
</dbReference>
<dbReference type="InterPro" id="IPR004919">
    <property type="entry name" value="GmrSD_N"/>
</dbReference>
<proteinExistence type="predicted"/>
<sequence length="620" mass="69033">MFRTLHLRAVMTRIMPMGFSTPSYDLADLFNRIDRGDLQLPDFQRSYCWDVDRIRSLLVTVLRGYPVGALMALDTRNEPMRFRPRPLQGAPEHHVSPGLLLLDGQQRLTSLYQCLRGEGLVESVDFRSKNVRRRFYVDVEKAVSSEVMPDEAVISVDESGVVRSHFAETPEGGITSREAALAHGCIPVSALLSDEATDMLFDMAAGADAQARDNVRRFNNKVVKPLAGYSIPMVRLDRATAQGGIGSIFAQANSSGMQMDVFELLTSLFAAQDPDFDLLKDWEKTDEVLRKYPALDGIGKTEFLTAVALYVSARNGKASAQRESILKLSVADYAPAAKKMRAAFHESAHYMSERCILSTSQVPYAPQLIPLAVIIALLAEEPGLLSKQEAWNRLNRWFWCGVFGELYGSPALTVRMGTDVDEVTSWIRAAEAGKDNEVETPKSIRNARFVESRLLSAGPESGLYKGIYALLMGRGARDWRTGQAFDRHNAATLGVHFRPVFPEVWCDDNDVDRVLADSVLNYTPMGRRTYVMIEGSSPARYLARIQSKSLMDDQEFDEVLATHMMDPHLVLSANANEFFRDRRQRLIAMIEEAIGGSAVMDVDEENLGGGEEGPDAFRPQ</sequence>
<gene>
    <name evidence="2" type="ORF">CULCOIPH005_11050</name>
</gene>
<accession>A0ABD0BJM5</accession>
<dbReference type="PANTHER" id="PTHR37292">
    <property type="entry name" value="VNG6097C"/>
    <property type="match status" value="1"/>
</dbReference>
<protein>
    <recommendedName>
        <fullName evidence="1">GmrSD restriction endonucleases N-terminal domain-containing protein</fullName>
    </recommendedName>
</protein>
<reference evidence="2 3" key="1">
    <citation type="submission" date="2021-11" db="EMBL/GenBank/DDBJ databases">
        <title>Whole genome sequences of diphtheriae toxin producing Corynebacterium ulcerans isolates from cats in Osaka, Japan.</title>
        <authorList>
            <person name="Umeda K."/>
            <person name="Hirai Y."/>
        </authorList>
    </citation>
    <scope>NUCLEOTIDE SEQUENCE [LARGE SCALE GENOMIC DNA]</scope>
    <source>
        <strain evidence="2 3">12109B-1</strain>
    </source>
</reference>
<dbReference type="AlphaFoldDB" id="A0ABD0BJM5"/>
<feature type="domain" description="GmrSD restriction endonucleases N-terminal" evidence="1">
    <location>
        <begin position="26"/>
        <end position="269"/>
    </location>
</feature>